<dbReference type="OrthoDB" id="9785826at2"/>
<comment type="caution">
    <text evidence="2">The sequence shown here is derived from an EMBL/GenBank/DDBJ whole genome shotgun (WGS) entry which is preliminary data.</text>
</comment>
<dbReference type="SUPFAM" id="SSF51735">
    <property type="entry name" value="NAD(P)-binding Rossmann-fold domains"/>
    <property type="match status" value="1"/>
</dbReference>
<dbReference type="AlphaFoldDB" id="A0A4R6VSQ1"/>
<dbReference type="InterPro" id="IPR036291">
    <property type="entry name" value="NAD(P)-bd_dom_sf"/>
</dbReference>
<comment type="similarity">
    <text evidence="1">Belongs to the short-chain dehydrogenases/reductases (SDR) family.</text>
</comment>
<dbReference type="PANTHER" id="PTHR45458">
    <property type="entry name" value="SHORT-CHAIN DEHYDROGENASE/REDUCTASE SDR"/>
    <property type="match status" value="1"/>
</dbReference>
<dbReference type="GO" id="GO:0016616">
    <property type="term" value="F:oxidoreductase activity, acting on the CH-OH group of donors, NAD or NADP as acceptor"/>
    <property type="evidence" value="ECO:0007669"/>
    <property type="project" value="TreeGrafter"/>
</dbReference>
<organism evidence="2 3">
    <name type="scientific">Maritalea mobilis</name>
    <dbReference type="NCBI Taxonomy" id="483324"/>
    <lineage>
        <taxon>Bacteria</taxon>
        <taxon>Pseudomonadati</taxon>
        <taxon>Pseudomonadota</taxon>
        <taxon>Alphaproteobacteria</taxon>
        <taxon>Hyphomicrobiales</taxon>
        <taxon>Devosiaceae</taxon>
        <taxon>Maritalea</taxon>
    </lineage>
</organism>
<dbReference type="Proteomes" id="UP000295391">
    <property type="component" value="Unassembled WGS sequence"/>
</dbReference>
<evidence type="ECO:0000313" key="3">
    <source>
        <dbReference type="Proteomes" id="UP000295391"/>
    </source>
</evidence>
<dbReference type="CDD" id="cd05325">
    <property type="entry name" value="carb_red_sniffer_like_SDR_c"/>
    <property type="match status" value="1"/>
</dbReference>
<dbReference type="PRINTS" id="PR00081">
    <property type="entry name" value="GDHRDH"/>
</dbReference>
<dbReference type="RefSeq" id="WP_133571152.1">
    <property type="nucleotide sequence ID" value="NZ_SNYR01000001.1"/>
</dbReference>
<dbReference type="PANTHER" id="PTHR45458:SF1">
    <property type="entry name" value="SHORT CHAIN DEHYDROGENASE"/>
    <property type="match status" value="1"/>
</dbReference>
<name>A0A4R6VSQ1_9HYPH</name>
<dbReference type="InterPro" id="IPR002347">
    <property type="entry name" value="SDR_fam"/>
</dbReference>
<gene>
    <name evidence="2" type="ORF">ATL17_0457</name>
</gene>
<protein>
    <submittedName>
        <fullName evidence="2">NAD(P)-dependent dehydrogenase (Short-subunit alcohol dehydrogenase family)</fullName>
    </submittedName>
</protein>
<reference evidence="2 3" key="1">
    <citation type="submission" date="2019-03" db="EMBL/GenBank/DDBJ databases">
        <title>Genomic Encyclopedia of Type Strains, Phase III (KMG-III): the genomes of soil and plant-associated and newly described type strains.</title>
        <authorList>
            <person name="Whitman W."/>
        </authorList>
    </citation>
    <scope>NUCLEOTIDE SEQUENCE [LARGE SCALE GENOMIC DNA]</scope>
    <source>
        <strain evidence="2 3">CGMCC 1.7002</strain>
    </source>
</reference>
<dbReference type="Gene3D" id="3.40.50.720">
    <property type="entry name" value="NAD(P)-binding Rossmann-like Domain"/>
    <property type="match status" value="1"/>
</dbReference>
<dbReference type="Pfam" id="PF00106">
    <property type="entry name" value="adh_short"/>
    <property type="match status" value="1"/>
</dbReference>
<keyword evidence="3" id="KW-1185">Reference proteome</keyword>
<proteinExistence type="inferred from homology"/>
<dbReference type="PRINTS" id="PR00080">
    <property type="entry name" value="SDRFAMILY"/>
</dbReference>
<evidence type="ECO:0000313" key="2">
    <source>
        <dbReference type="EMBL" id="TDQ66461.1"/>
    </source>
</evidence>
<sequence>MTKTVLITGANRGIGLELVKRYLQEADWQVIATCRQPENAVELKQLVASSSNRLKILPLEVTDSASVLRLSNELKDATIDVLINNAGIYNDKGQKFGAINFDNWAEAFNVNTLGPMRVTEALFDTLKRAKLAKIITISSQMGALGRKATGSFAYRSSKAAVNKAMQTLAYELEQEDMMVALFHPGWVQTDMGGSEAEITPEESAAGIFNTIDQLSKADNGKFFKWNGEIHPW</sequence>
<accession>A0A4R6VSQ1</accession>
<dbReference type="InterPro" id="IPR052184">
    <property type="entry name" value="SDR_enzymes"/>
</dbReference>
<evidence type="ECO:0000256" key="1">
    <source>
        <dbReference type="RuleBase" id="RU000363"/>
    </source>
</evidence>
<dbReference type="EMBL" id="SNYR01000001">
    <property type="protein sequence ID" value="TDQ66461.1"/>
    <property type="molecule type" value="Genomic_DNA"/>
</dbReference>